<comment type="caution">
    <text evidence="2">The sequence shown here is derived from an EMBL/GenBank/DDBJ whole genome shotgun (WGS) entry which is preliminary data.</text>
</comment>
<evidence type="ECO:0000313" key="3">
    <source>
        <dbReference type="Proteomes" id="UP000285112"/>
    </source>
</evidence>
<feature type="compositionally biased region" description="Polar residues" evidence="1">
    <location>
        <begin position="89"/>
        <end position="109"/>
    </location>
</feature>
<dbReference type="Proteomes" id="UP000285112">
    <property type="component" value="Unassembled WGS sequence"/>
</dbReference>
<gene>
    <name evidence="2" type="ORF">D5S19_16370</name>
</gene>
<organism evidence="2 3">
    <name type="scientific">Amycolatopsis panacis</name>
    <dbReference type="NCBI Taxonomy" id="2340917"/>
    <lineage>
        <taxon>Bacteria</taxon>
        <taxon>Bacillati</taxon>
        <taxon>Actinomycetota</taxon>
        <taxon>Actinomycetes</taxon>
        <taxon>Pseudonocardiales</taxon>
        <taxon>Pseudonocardiaceae</taxon>
        <taxon>Amycolatopsis</taxon>
    </lineage>
</organism>
<reference evidence="2 3" key="1">
    <citation type="submission" date="2018-09" db="EMBL/GenBank/DDBJ databases">
        <title>YIM PH 21725 draft genome.</title>
        <authorList>
            <person name="Miao C."/>
        </authorList>
    </citation>
    <scope>NUCLEOTIDE SEQUENCE [LARGE SCALE GENOMIC DNA]</scope>
    <source>
        <strain evidence="3">YIM PH21725</strain>
    </source>
</reference>
<sequence>MYSKGAAVPDYTSTLYAERDAGDQRTAEQWARAVWEDAPLPMRMFLRAGWRCLGLRSPRAPDRVLGWTIAESTPDSVVLEIPSRIMTARTRSGSAPATCSGPPRSTSTAAPRGCCGRSPYRSTAA</sequence>
<evidence type="ECO:0000313" key="2">
    <source>
        <dbReference type="EMBL" id="RJQ84688.1"/>
    </source>
</evidence>
<accession>A0A419I3G6</accession>
<evidence type="ECO:0000256" key="1">
    <source>
        <dbReference type="SAM" id="MobiDB-lite"/>
    </source>
</evidence>
<feature type="region of interest" description="Disordered" evidence="1">
    <location>
        <begin position="89"/>
        <end position="125"/>
    </location>
</feature>
<keyword evidence="3" id="KW-1185">Reference proteome</keyword>
<proteinExistence type="predicted"/>
<dbReference type="AlphaFoldDB" id="A0A419I3G6"/>
<protein>
    <submittedName>
        <fullName evidence="2">Uncharacterized protein</fullName>
    </submittedName>
</protein>
<dbReference type="EMBL" id="QZFV01000085">
    <property type="protein sequence ID" value="RJQ84688.1"/>
    <property type="molecule type" value="Genomic_DNA"/>
</dbReference>
<name>A0A419I3G6_9PSEU</name>